<dbReference type="RefSeq" id="WP_239604522.1">
    <property type="nucleotide sequence ID" value="NZ_JAIMEP010000032.1"/>
</dbReference>
<accession>A0A9X4MQ64</accession>
<organism evidence="1 2">
    <name type="scientific">Streptococcus suis</name>
    <dbReference type="NCBI Taxonomy" id="1307"/>
    <lineage>
        <taxon>Bacteria</taxon>
        <taxon>Bacillati</taxon>
        <taxon>Bacillota</taxon>
        <taxon>Bacilli</taxon>
        <taxon>Lactobacillales</taxon>
        <taxon>Streptococcaceae</taxon>
        <taxon>Streptococcus</taxon>
    </lineage>
</organism>
<keyword evidence="1" id="KW-0560">Oxidoreductase</keyword>
<evidence type="ECO:0000313" key="2">
    <source>
        <dbReference type="Proteomes" id="UP001152879"/>
    </source>
</evidence>
<reference evidence="1" key="1">
    <citation type="submission" date="2022-07" db="EMBL/GenBank/DDBJ databases">
        <title>Whole Genome Sequencing of Streptococcus suis.</title>
        <authorList>
            <person name="Dai X."/>
            <person name="Huang J."/>
            <person name="Wang L."/>
        </authorList>
    </citation>
    <scope>NUCLEOTIDE SEQUENCE</scope>
    <source>
        <strain evidence="1">SFB2</strain>
    </source>
</reference>
<dbReference type="GO" id="GO:0004399">
    <property type="term" value="F:histidinol dehydrogenase activity"/>
    <property type="evidence" value="ECO:0007669"/>
    <property type="project" value="UniProtKB-EC"/>
</dbReference>
<dbReference type="EMBL" id="JANFML010000050">
    <property type="protein sequence ID" value="MDG4513171.1"/>
    <property type="molecule type" value="Genomic_DNA"/>
</dbReference>
<sequence length="49" mass="5510">MKLTSNSGSTYSYYPKEVLADFKEDVETFAKSEGLTAHAKSISVRFDEM</sequence>
<name>A0A9X4MQ64_STRSU</name>
<dbReference type="EC" id="1.1.1.23" evidence="1"/>
<protein>
    <submittedName>
        <fullName evidence="1">Histidinol dehydrogenase</fullName>
        <ecNumber evidence="1">1.1.1.23</ecNumber>
    </submittedName>
</protein>
<proteinExistence type="predicted"/>
<gene>
    <name evidence="1" type="ORF">NOL15_10150</name>
</gene>
<dbReference type="Proteomes" id="UP001152879">
    <property type="component" value="Unassembled WGS sequence"/>
</dbReference>
<dbReference type="Gene3D" id="1.20.5.1300">
    <property type="match status" value="1"/>
</dbReference>
<dbReference type="AlphaFoldDB" id="A0A9X4MQ64"/>
<comment type="caution">
    <text evidence="1">The sequence shown here is derived from an EMBL/GenBank/DDBJ whole genome shotgun (WGS) entry which is preliminary data.</text>
</comment>
<evidence type="ECO:0000313" key="1">
    <source>
        <dbReference type="EMBL" id="MDG4513171.1"/>
    </source>
</evidence>